<dbReference type="CDD" id="cd01734">
    <property type="entry name" value="YlxS_C"/>
    <property type="match status" value="1"/>
</dbReference>
<dbReference type="Gene3D" id="2.30.30.180">
    <property type="entry name" value="Ribosome maturation factor RimP, C-terminal domain"/>
    <property type="match status" value="1"/>
</dbReference>
<dbReference type="InterPro" id="IPR003728">
    <property type="entry name" value="Ribosome_maturation_RimP"/>
</dbReference>
<keyword evidence="7" id="KW-1185">Reference proteome</keyword>
<evidence type="ECO:0000256" key="2">
    <source>
        <dbReference type="ARBA" id="ARBA00022517"/>
    </source>
</evidence>
<dbReference type="PANTHER" id="PTHR33867:SF1">
    <property type="entry name" value="RIBOSOME MATURATION FACTOR RIMP"/>
    <property type="match status" value="1"/>
</dbReference>
<dbReference type="GO" id="GO:0006412">
    <property type="term" value="P:translation"/>
    <property type="evidence" value="ECO:0007669"/>
    <property type="project" value="TreeGrafter"/>
</dbReference>
<proteinExistence type="inferred from homology"/>
<dbReference type="GO" id="GO:0000028">
    <property type="term" value="P:ribosomal small subunit assembly"/>
    <property type="evidence" value="ECO:0007669"/>
    <property type="project" value="TreeGrafter"/>
</dbReference>
<dbReference type="AlphaFoldDB" id="A0A4V3US45"/>
<feature type="domain" description="Ribosome maturation factor RimP C-terminal" evidence="5">
    <location>
        <begin position="84"/>
        <end position="147"/>
    </location>
</feature>
<comment type="subcellular location">
    <subcellularLocation>
        <location evidence="3">Cytoplasm</location>
    </subcellularLocation>
</comment>
<dbReference type="Proteomes" id="UP000295341">
    <property type="component" value="Unassembled WGS sequence"/>
</dbReference>
<dbReference type="Gene3D" id="3.30.300.70">
    <property type="entry name" value="RimP-like superfamily, N-terminal"/>
    <property type="match status" value="1"/>
</dbReference>
<evidence type="ECO:0000259" key="4">
    <source>
        <dbReference type="Pfam" id="PF02576"/>
    </source>
</evidence>
<evidence type="ECO:0000256" key="3">
    <source>
        <dbReference type="HAMAP-Rule" id="MF_01077"/>
    </source>
</evidence>
<dbReference type="InterPro" id="IPR028989">
    <property type="entry name" value="RimP_N"/>
</dbReference>
<name>A0A4V3US45_9GAMM</name>
<dbReference type="PANTHER" id="PTHR33867">
    <property type="entry name" value="RIBOSOME MATURATION FACTOR RIMP"/>
    <property type="match status" value="1"/>
</dbReference>
<comment type="similarity">
    <text evidence="3">Belongs to the RimP family.</text>
</comment>
<keyword evidence="2 3" id="KW-0690">Ribosome biogenesis</keyword>
<dbReference type="NCBIfam" id="NF000927">
    <property type="entry name" value="PRK00092.1-1"/>
    <property type="match status" value="1"/>
</dbReference>
<gene>
    <name evidence="3" type="primary">rimP</name>
    <name evidence="6" type="ORF">DFR24_1784</name>
</gene>
<dbReference type="InterPro" id="IPR028998">
    <property type="entry name" value="RimP_C"/>
</dbReference>
<dbReference type="InterPro" id="IPR035956">
    <property type="entry name" value="RimP_N_sf"/>
</dbReference>
<organism evidence="6 7">
    <name type="scientific">Panacagrimonas perspica</name>
    <dbReference type="NCBI Taxonomy" id="381431"/>
    <lineage>
        <taxon>Bacteria</taxon>
        <taxon>Pseudomonadati</taxon>
        <taxon>Pseudomonadota</taxon>
        <taxon>Gammaproteobacteria</taxon>
        <taxon>Nevskiales</taxon>
        <taxon>Nevskiaceae</taxon>
        <taxon>Panacagrimonas</taxon>
    </lineage>
</organism>
<dbReference type="EMBL" id="SOBT01000008">
    <property type="protein sequence ID" value="TDU32390.1"/>
    <property type="molecule type" value="Genomic_DNA"/>
</dbReference>
<dbReference type="Pfam" id="PF17384">
    <property type="entry name" value="DUF150_C"/>
    <property type="match status" value="1"/>
</dbReference>
<feature type="domain" description="Ribosome maturation factor RimP N-terminal" evidence="4">
    <location>
        <begin position="9"/>
        <end position="81"/>
    </location>
</feature>
<dbReference type="HAMAP" id="MF_01077">
    <property type="entry name" value="RimP"/>
    <property type="match status" value="1"/>
</dbReference>
<dbReference type="GO" id="GO:0005829">
    <property type="term" value="C:cytosol"/>
    <property type="evidence" value="ECO:0007669"/>
    <property type="project" value="TreeGrafter"/>
</dbReference>
<evidence type="ECO:0000256" key="1">
    <source>
        <dbReference type="ARBA" id="ARBA00022490"/>
    </source>
</evidence>
<evidence type="ECO:0000259" key="5">
    <source>
        <dbReference type="Pfam" id="PF17384"/>
    </source>
</evidence>
<dbReference type="SUPFAM" id="SSF74942">
    <property type="entry name" value="YhbC-like, C-terminal domain"/>
    <property type="match status" value="1"/>
</dbReference>
<keyword evidence="1 3" id="KW-0963">Cytoplasm</keyword>
<accession>A0A4V3US45</accession>
<comment type="function">
    <text evidence="3">Required for maturation of 30S ribosomal subunits.</text>
</comment>
<evidence type="ECO:0000313" key="7">
    <source>
        <dbReference type="Proteomes" id="UP000295341"/>
    </source>
</evidence>
<reference evidence="6 7" key="1">
    <citation type="submission" date="2019-03" db="EMBL/GenBank/DDBJ databases">
        <title>Genomic Encyclopedia of Type Strains, Phase IV (KMG-IV): sequencing the most valuable type-strain genomes for metagenomic binning, comparative biology and taxonomic classification.</title>
        <authorList>
            <person name="Goeker M."/>
        </authorList>
    </citation>
    <scope>NUCLEOTIDE SEQUENCE [LARGE SCALE GENOMIC DNA]</scope>
    <source>
        <strain evidence="6 7">DSM 26377</strain>
    </source>
</reference>
<dbReference type="FunFam" id="3.30.300.70:FF:000001">
    <property type="entry name" value="Ribosome maturation factor RimP"/>
    <property type="match status" value="1"/>
</dbReference>
<sequence length="158" mass="17333">MLQERLTKLLEPLVESLGYELLLLEFSPQGRSALLRIYLDAPGGVTLGDCEQVSREAAALLDVEDPVKTPYQLEVSSPGLDRPLTKPSHFERFAGRKARVELETPINGQRRFVGVIAGINPDAVRLESEKGEVQLAFSAISRARLVPDYSSKTAEGEA</sequence>
<comment type="caution">
    <text evidence="6">The sequence shown here is derived from an EMBL/GenBank/DDBJ whole genome shotgun (WGS) entry which is preliminary data.</text>
</comment>
<dbReference type="SUPFAM" id="SSF75420">
    <property type="entry name" value="YhbC-like, N-terminal domain"/>
    <property type="match status" value="1"/>
</dbReference>
<dbReference type="Pfam" id="PF02576">
    <property type="entry name" value="RimP_N"/>
    <property type="match status" value="1"/>
</dbReference>
<protein>
    <recommendedName>
        <fullName evidence="3">Ribosome maturation factor RimP</fullName>
    </recommendedName>
</protein>
<evidence type="ECO:0000313" key="6">
    <source>
        <dbReference type="EMBL" id="TDU32390.1"/>
    </source>
</evidence>
<dbReference type="RefSeq" id="WP_246051561.1">
    <property type="nucleotide sequence ID" value="NZ_MWIN01000001.1"/>
</dbReference>
<dbReference type="InterPro" id="IPR036847">
    <property type="entry name" value="RimP_C_sf"/>
</dbReference>